<evidence type="ECO:0000313" key="3">
    <source>
        <dbReference type="Proteomes" id="UP000824201"/>
    </source>
</evidence>
<dbReference type="EMBL" id="DVHN01000141">
    <property type="protein sequence ID" value="HIR89432.1"/>
    <property type="molecule type" value="Genomic_DNA"/>
</dbReference>
<dbReference type="GO" id="GO:0003677">
    <property type="term" value="F:DNA binding"/>
    <property type="evidence" value="ECO:0007669"/>
    <property type="project" value="InterPro"/>
</dbReference>
<dbReference type="InterPro" id="IPR002559">
    <property type="entry name" value="Transposase_11"/>
</dbReference>
<accession>A0A9D1JDS0</accession>
<proteinExistence type="predicted"/>
<dbReference type="GO" id="GO:0004803">
    <property type="term" value="F:transposase activity"/>
    <property type="evidence" value="ECO:0007669"/>
    <property type="project" value="InterPro"/>
</dbReference>
<dbReference type="AlphaFoldDB" id="A0A9D1JDS0"/>
<evidence type="ECO:0000313" key="2">
    <source>
        <dbReference type="EMBL" id="HIR89432.1"/>
    </source>
</evidence>
<dbReference type="Proteomes" id="UP000824201">
    <property type="component" value="Unassembled WGS sequence"/>
</dbReference>
<dbReference type="GO" id="GO:0006313">
    <property type="term" value="P:DNA transposition"/>
    <property type="evidence" value="ECO:0007669"/>
    <property type="project" value="InterPro"/>
</dbReference>
<sequence length="309" mass="36367">MYISYDLTNKNYWAGEIDLIEFGKAKDDKGISVFNIAIAFNNTNHVLFFYEEYPGSITDVSQFIYTSDYGYKKMGFILDRGYFSKDNIRYMEENKYASIIMVKDKRELVSSLVEKNLNTFETDRDYSIRSYRVYGKTVISKLYEDDTKNRSFHIYFNPSKQAAKRELLGLTLDKMKLYLDKHIGKEIPLSKVYHDYFDLYYDKKGHLISYEENKDFIQRKLRLCGYFCIITSEKMTAAETLIQYKGRDVSEKLFSADKSFIDSKSMRVQTTEALSVKVFIEFIALIVRNRIYNLLKETMLGLETKSNCN</sequence>
<comment type="caution">
    <text evidence="2">The sequence shown here is derived from an EMBL/GenBank/DDBJ whole genome shotgun (WGS) entry which is preliminary data.</text>
</comment>
<name>A0A9D1JDS0_9FIRM</name>
<reference evidence="2" key="1">
    <citation type="submission" date="2020-10" db="EMBL/GenBank/DDBJ databases">
        <authorList>
            <person name="Gilroy R."/>
        </authorList>
    </citation>
    <scope>NUCLEOTIDE SEQUENCE</scope>
    <source>
        <strain evidence="2">ChiW13-3771</strain>
    </source>
</reference>
<gene>
    <name evidence="2" type="ORF">IAC96_10820</name>
</gene>
<protein>
    <submittedName>
        <fullName evidence="2">Transposase</fullName>
    </submittedName>
</protein>
<reference evidence="2" key="2">
    <citation type="journal article" date="2021" name="PeerJ">
        <title>Extensive microbial diversity within the chicken gut microbiome revealed by metagenomics and culture.</title>
        <authorList>
            <person name="Gilroy R."/>
            <person name="Ravi A."/>
            <person name="Getino M."/>
            <person name="Pursley I."/>
            <person name="Horton D.L."/>
            <person name="Alikhan N.F."/>
            <person name="Baker D."/>
            <person name="Gharbi K."/>
            <person name="Hall N."/>
            <person name="Watson M."/>
            <person name="Adriaenssens E.M."/>
            <person name="Foster-Nyarko E."/>
            <person name="Jarju S."/>
            <person name="Secka A."/>
            <person name="Antonio M."/>
            <person name="Oren A."/>
            <person name="Chaudhuri R.R."/>
            <person name="La Ragione R."/>
            <person name="Hildebrand F."/>
            <person name="Pallen M.J."/>
        </authorList>
    </citation>
    <scope>NUCLEOTIDE SEQUENCE</scope>
    <source>
        <strain evidence="2">ChiW13-3771</strain>
    </source>
</reference>
<organism evidence="2 3">
    <name type="scientific">Candidatus Fimimorpha faecalis</name>
    <dbReference type="NCBI Taxonomy" id="2840824"/>
    <lineage>
        <taxon>Bacteria</taxon>
        <taxon>Bacillati</taxon>
        <taxon>Bacillota</taxon>
        <taxon>Clostridia</taxon>
        <taxon>Eubacteriales</taxon>
        <taxon>Candidatus Fimimorpha</taxon>
    </lineage>
</organism>
<evidence type="ECO:0000259" key="1">
    <source>
        <dbReference type="Pfam" id="PF01609"/>
    </source>
</evidence>
<dbReference type="Pfam" id="PF01609">
    <property type="entry name" value="DDE_Tnp_1"/>
    <property type="match status" value="1"/>
</dbReference>
<feature type="domain" description="Transposase IS4-like" evidence="1">
    <location>
        <begin position="24"/>
        <end position="285"/>
    </location>
</feature>